<accession>Q47IV0</accession>
<dbReference type="GO" id="GO:0046872">
    <property type="term" value="F:metal ion binding"/>
    <property type="evidence" value="ECO:0007669"/>
    <property type="project" value="UniProtKB-KW"/>
</dbReference>
<feature type="region of interest" description="Disordered" evidence="7">
    <location>
        <begin position="235"/>
        <end position="261"/>
    </location>
</feature>
<feature type="chain" id="PRO_5004233572" evidence="8">
    <location>
        <begin position="34"/>
        <end position="261"/>
    </location>
</feature>
<dbReference type="HOGENOM" id="CLU_074068_0_0_4"/>
<dbReference type="InterPro" id="IPR051156">
    <property type="entry name" value="Mito/Outer_Membr_Metalloprot"/>
</dbReference>
<name>Q47IV0_DECAR</name>
<dbReference type="EMBL" id="CP000089">
    <property type="protein sequence ID" value="AAZ45231.1"/>
    <property type="molecule type" value="Genomic_DNA"/>
</dbReference>
<keyword evidence="4 6" id="KW-0862">Zinc</keyword>
<keyword evidence="3 6" id="KW-0378">Hydrolase</keyword>
<evidence type="ECO:0000256" key="2">
    <source>
        <dbReference type="ARBA" id="ARBA00022723"/>
    </source>
</evidence>
<dbReference type="eggNOG" id="COG0501">
    <property type="taxonomic scope" value="Bacteria"/>
</dbReference>
<feature type="compositionally biased region" description="Low complexity" evidence="7">
    <location>
        <begin position="236"/>
        <end position="247"/>
    </location>
</feature>
<dbReference type="MEROPS" id="M48.022"/>
<comment type="similarity">
    <text evidence="6">Belongs to the peptidase M48 family.</text>
</comment>
<evidence type="ECO:0000256" key="4">
    <source>
        <dbReference type="ARBA" id="ARBA00022833"/>
    </source>
</evidence>
<keyword evidence="2" id="KW-0479">Metal-binding</keyword>
<comment type="cofactor">
    <cofactor evidence="6">
        <name>Zn(2+)</name>
        <dbReference type="ChEBI" id="CHEBI:29105"/>
    </cofactor>
    <text evidence="6">Binds 1 zinc ion per subunit.</text>
</comment>
<reference evidence="10" key="1">
    <citation type="submission" date="2005-08" db="EMBL/GenBank/DDBJ databases">
        <title>Complete sequence of Dechloromonas aromatica RCB.</title>
        <authorList>
            <person name="Salinero K.K."/>
            <person name="Copeland A."/>
            <person name="Lucas S."/>
            <person name="Lapidus A."/>
            <person name="Barry K."/>
            <person name="Detter J.C."/>
            <person name="Glavina T."/>
            <person name="Hammon N."/>
            <person name="Israni S."/>
            <person name="Pitluck S."/>
            <person name="Di Bartolo G."/>
            <person name="Trong S."/>
            <person name="Schmutz J."/>
            <person name="Larimer F."/>
            <person name="Land M."/>
            <person name="Ivanova N."/>
            <person name="Richardson P."/>
        </authorList>
    </citation>
    <scope>NUCLEOTIDE SEQUENCE</scope>
    <source>
        <strain evidence="10">RCB</strain>
    </source>
</reference>
<evidence type="ECO:0000256" key="6">
    <source>
        <dbReference type="RuleBase" id="RU003983"/>
    </source>
</evidence>
<gene>
    <name evidence="10" type="ordered locus">Daro_0474</name>
</gene>
<sequence>MKFVSPLVRALPVAALSALLLSACSNTGNSVSAANAEGLMSAGKSVAQAATLSDAEVMQLSDKSCAELDGQSKIAAPKSKYALRLAKITKSMPKDVNGVAISYKVYETKDVNAWAMNNGCVRVYSGLMNLMTDDEIRGVVGHEIGHVALGHSKKSMQVAYAAGAARQIAAVSGNSAVAALSSSDIGAIAEKLVNAQFSQAQESDADDYSFDLLTAAKLKREGLISAFEKLAKLGDSNSMRSSHPSSSGRAQHIRDRIAAKK</sequence>
<evidence type="ECO:0000313" key="10">
    <source>
        <dbReference type="EMBL" id="AAZ45231.1"/>
    </source>
</evidence>
<dbReference type="PANTHER" id="PTHR22726">
    <property type="entry name" value="METALLOENDOPEPTIDASE OMA1"/>
    <property type="match status" value="1"/>
</dbReference>
<dbReference type="OrthoDB" id="9810445at2"/>
<evidence type="ECO:0000256" key="7">
    <source>
        <dbReference type="SAM" id="MobiDB-lite"/>
    </source>
</evidence>
<evidence type="ECO:0000256" key="8">
    <source>
        <dbReference type="SAM" id="SignalP"/>
    </source>
</evidence>
<dbReference type="PANTHER" id="PTHR22726:SF8">
    <property type="entry name" value="METALLOPROTEASE YCAL"/>
    <property type="match status" value="1"/>
</dbReference>
<dbReference type="PROSITE" id="PS51257">
    <property type="entry name" value="PROKAR_LIPOPROTEIN"/>
    <property type="match status" value="1"/>
</dbReference>
<keyword evidence="1 6" id="KW-0645">Protease</keyword>
<dbReference type="Pfam" id="PF01435">
    <property type="entry name" value="Peptidase_M48"/>
    <property type="match status" value="1"/>
</dbReference>
<proteinExistence type="inferred from homology"/>
<evidence type="ECO:0000256" key="3">
    <source>
        <dbReference type="ARBA" id="ARBA00022801"/>
    </source>
</evidence>
<dbReference type="KEGG" id="dar:Daro_0474"/>
<keyword evidence="8" id="KW-0732">Signal</keyword>
<feature type="signal peptide" evidence="8">
    <location>
        <begin position="1"/>
        <end position="33"/>
    </location>
</feature>
<evidence type="ECO:0000256" key="1">
    <source>
        <dbReference type="ARBA" id="ARBA00022670"/>
    </source>
</evidence>
<dbReference type="GO" id="GO:0051603">
    <property type="term" value="P:proteolysis involved in protein catabolic process"/>
    <property type="evidence" value="ECO:0007669"/>
    <property type="project" value="TreeGrafter"/>
</dbReference>
<feature type="compositionally biased region" description="Basic and acidic residues" evidence="7">
    <location>
        <begin position="252"/>
        <end position="261"/>
    </location>
</feature>
<evidence type="ECO:0000256" key="5">
    <source>
        <dbReference type="ARBA" id="ARBA00023049"/>
    </source>
</evidence>
<dbReference type="STRING" id="159087.Daro_0474"/>
<dbReference type="AlphaFoldDB" id="Q47IV0"/>
<keyword evidence="5 6" id="KW-0482">Metalloprotease</keyword>
<dbReference type="GO" id="GO:0004222">
    <property type="term" value="F:metalloendopeptidase activity"/>
    <property type="evidence" value="ECO:0007669"/>
    <property type="project" value="InterPro"/>
</dbReference>
<dbReference type="GO" id="GO:0016020">
    <property type="term" value="C:membrane"/>
    <property type="evidence" value="ECO:0007669"/>
    <property type="project" value="TreeGrafter"/>
</dbReference>
<dbReference type="InterPro" id="IPR001915">
    <property type="entry name" value="Peptidase_M48"/>
</dbReference>
<evidence type="ECO:0000259" key="9">
    <source>
        <dbReference type="Pfam" id="PF01435"/>
    </source>
</evidence>
<organism evidence="10">
    <name type="scientific">Dechloromonas aromatica (strain RCB)</name>
    <dbReference type="NCBI Taxonomy" id="159087"/>
    <lineage>
        <taxon>Bacteria</taxon>
        <taxon>Pseudomonadati</taxon>
        <taxon>Pseudomonadota</taxon>
        <taxon>Betaproteobacteria</taxon>
        <taxon>Rhodocyclales</taxon>
        <taxon>Azonexaceae</taxon>
        <taxon>Dechloromonas</taxon>
    </lineage>
</organism>
<protein>
    <submittedName>
        <fullName evidence="10">Peptidase M48, Ste24p</fullName>
    </submittedName>
</protein>
<dbReference type="Gene3D" id="3.30.2010.10">
    <property type="entry name" value="Metalloproteases ('zincins'), catalytic domain"/>
    <property type="match status" value="1"/>
</dbReference>
<feature type="domain" description="Peptidase M48" evidence="9">
    <location>
        <begin position="104"/>
        <end position="256"/>
    </location>
</feature>